<evidence type="ECO:0000256" key="1">
    <source>
        <dbReference type="SAM" id="MobiDB-lite"/>
    </source>
</evidence>
<sequence>MRNSVPKRSCAGEASRSSLYELRRPNITEGKSLIHEVGALHIRADFKRPPSVTERKKEQTQIVFPDP</sequence>
<organism evidence="2 3">
    <name type="scientific">Hypothenemus hampei</name>
    <name type="common">Coffee berry borer</name>
    <dbReference type="NCBI Taxonomy" id="57062"/>
    <lineage>
        <taxon>Eukaryota</taxon>
        <taxon>Metazoa</taxon>
        <taxon>Ecdysozoa</taxon>
        <taxon>Arthropoda</taxon>
        <taxon>Hexapoda</taxon>
        <taxon>Insecta</taxon>
        <taxon>Pterygota</taxon>
        <taxon>Neoptera</taxon>
        <taxon>Endopterygota</taxon>
        <taxon>Coleoptera</taxon>
        <taxon>Polyphaga</taxon>
        <taxon>Cucujiformia</taxon>
        <taxon>Curculionidae</taxon>
        <taxon>Scolytinae</taxon>
        <taxon>Hypothenemus</taxon>
    </lineage>
</organism>
<accession>A0ABD1F6V1</accession>
<dbReference type="Proteomes" id="UP001566132">
    <property type="component" value="Unassembled WGS sequence"/>
</dbReference>
<protein>
    <submittedName>
        <fullName evidence="2">Uncharacterized protein</fullName>
    </submittedName>
</protein>
<feature type="compositionally biased region" description="Basic and acidic residues" evidence="1">
    <location>
        <begin position="48"/>
        <end position="59"/>
    </location>
</feature>
<name>A0ABD1F6V1_HYPHA</name>
<gene>
    <name evidence="2" type="ORF">ABEB36_002719</name>
</gene>
<feature type="region of interest" description="Disordered" evidence="1">
    <location>
        <begin position="48"/>
        <end position="67"/>
    </location>
</feature>
<dbReference type="EMBL" id="JBDJPC010000002">
    <property type="protein sequence ID" value="KAL1513295.1"/>
    <property type="molecule type" value="Genomic_DNA"/>
</dbReference>
<reference evidence="2 3" key="1">
    <citation type="submission" date="2024-05" db="EMBL/GenBank/DDBJ databases">
        <title>Genetic variation in Jamaican populations of the coffee berry borer (Hypothenemus hampei).</title>
        <authorList>
            <person name="Errbii M."/>
            <person name="Myrie A."/>
        </authorList>
    </citation>
    <scope>NUCLEOTIDE SEQUENCE [LARGE SCALE GENOMIC DNA]</scope>
    <source>
        <strain evidence="2">JA-Hopewell-2020-01-JO</strain>
        <tissue evidence="2">Whole body</tissue>
    </source>
</reference>
<comment type="caution">
    <text evidence="2">The sequence shown here is derived from an EMBL/GenBank/DDBJ whole genome shotgun (WGS) entry which is preliminary data.</text>
</comment>
<evidence type="ECO:0000313" key="2">
    <source>
        <dbReference type="EMBL" id="KAL1513295.1"/>
    </source>
</evidence>
<keyword evidence="3" id="KW-1185">Reference proteome</keyword>
<proteinExistence type="predicted"/>
<evidence type="ECO:0000313" key="3">
    <source>
        <dbReference type="Proteomes" id="UP001566132"/>
    </source>
</evidence>
<dbReference type="AlphaFoldDB" id="A0ABD1F6V1"/>